<evidence type="ECO:0000313" key="1">
    <source>
        <dbReference type="EMBL" id="KAL2516979.1"/>
    </source>
</evidence>
<proteinExistence type="predicted"/>
<reference evidence="2" key="1">
    <citation type="submission" date="2024-07" db="EMBL/GenBank/DDBJ databases">
        <title>Two chromosome-level genome assemblies of Korean endemic species Abeliophyllum distichum and Forsythia ovata (Oleaceae).</title>
        <authorList>
            <person name="Jang H."/>
        </authorList>
    </citation>
    <scope>NUCLEOTIDE SEQUENCE [LARGE SCALE GENOMIC DNA]</scope>
</reference>
<keyword evidence="2" id="KW-1185">Reference proteome</keyword>
<comment type="caution">
    <text evidence="1">The sequence shown here is derived from an EMBL/GenBank/DDBJ whole genome shotgun (WGS) entry which is preliminary data.</text>
</comment>
<dbReference type="EMBL" id="JBFOLK010000004">
    <property type="protein sequence ID" value="KAL2516979.1"/>
    <property type="molecule type" value="Genomic_DNA"/>
</dbReference>
<evidence type="ECO:0000313" key="2">
    <source>
        <dbReference type="Proteomes" id="UP001604336"/>
    </source>
</evidence>
<accession>A0ABD1TW72</accession>
<organism evidence="1 2">
    <name type="scientific">Abeliophyllum distichum</name>
    <dbReference type="NCBI Taxonomy" id="126358"/>
    <lineage>
        <taxon>Eukaryota</taxon>
        <taxon>Viridiplantae</taxon>
        <taxon>Streptophyta</taxon>
        <taxon>Embryophyta</taxon>
        <taxon>Tracheophyta</taxon>
        <taxon>Spermatophyta</taxon>
        <taxon>Magnoliopsida</taxon>
        <taxon>eudicotyledons</taxon>
        <taxon>Gunneridae</taxon>
        <taxon>Pentapetalae</taxon>
        <taxon>asterids</taxon>
        <taxon>lamiids</taxon>
        <taxon>Lamiales</taxon>
        <taxon>Oleaceae</taxon>
        <taxon>Forsythieae</taxon>
        <taxon>Abeliophyllum</taxon>
    </lineage>
</organism>
<sequence length="118" mass="13038">MSIWHSIFSRNGSDGGDITIGHICRCHQGLDPVQQFLGRIYVPIKWHSPMLIIVLYHHLALKPIVGPQGRHERRPRINRCTTSCEGNGDCEGEGSNVERGTNSGALALSLLLIEARLS</sequence>
<protein>
    <submittedName>
        <fullName evidence="1">Uncharacterized protein</fullName>
    </submittedName>
</protein>
<name>A0ABD1TW72_9LAMI</name>
<dbReference type="AlphaFoldDB" id="A0ABD1TW72"/>
<dbReference type="Proteomes" id="UP001604336">
    <property type="component" value="Unassembled WGS sequence"/>
</dbReference>
<gene>
    <name evidence="1" type="ORF">Adt_13226</name>
</gene>